<dbReference type="GO" id="GO:0046872">
    <property type="term" value="F:metal ion binding"/>
    <property type="evidence" value="ECO:0007669"/>
    <property type="project" value="UniProtKB-KW"/>
</dbReference>
<dbReference type="EMBL" id="CP119879">
    <property type="protein sequence ID" value="WFD35565.1"/>
    <property type="molecule type" value="Genomic_DNA"/>
</dbReference>
<evidence type="ECO:0000256" key="4">
    <source>
        <dbReference type="SAM" id="MobiDB-lite"/>
    </source>
</evidence>
<name>A0AAF0J6Y7_9BASI</name>
<evidence type="ECO:0000313" key="7">
    <source>
        <dbReference type="EMBL" id="WFD35565.1"/>
    </source>
</evidence>
<dbReference type="PIRSF" id="PIRSF006232">
    <property type="entry name" value="Pirin"/>
    <property type="match status" value="1"/>
</dbReference>
<dbReference type="InterPro" id="IPR011051">
    <property type="entry name" value="RmlC_Cupin_sf"/>
</dbReference>
<comment type="cofactor">
    <cofactor evidence="2">
        <name>Fe cation</name>
        <dbReference type="ChEBI" id="CHEBI:24875"/>
    </cofactor>
    <text evidence="2">Binds 1 Fe cation per subunit.</text>
</comment>
<feature type="binding site" evidence="2">
    <location>
        <position position="103"/>
    </location>
    <ligand>
        <name>Fe cation</name>
        <dbReference type="ChEBI" id="CHEBI:24875"/>
    </ligand>
</feature>
<evidence type="ECO:0000256" key="3">
    <source>
        <dbReference type="RuleBase" id="RU003457"/>
    </source>
</evidence>
<feature type="binding site" evidence="2">
    <location>
        <position position="101"/>
    </location>
    <ligand>
        <name>Fe cation</name>
        <dbReference type="ChEBI" id="CHEBI:24875"/>
    </ligand>
</feature>
<dbReference type="PANTHER" id="PTHR13903">
    <property type="entry name" value="PIRIN-RELATED"/>
    <property type="match status" value="1"/>
</dbReference>
<dbReference type="PANTHER" id="PTHR13903:SF8">
    <property type="entry name" value="PIRIN"/>
    <property type="match status" value="1"/>
</dbReference>
<dbReference type="InterPro" id="IPR012093">
    <property type="entry name" value="Pirin"/>
</dbReference>
<protein>
    <recommendedName>
        <fullName evidence="9">Pirin</fullName>
    </recommendedName>
</protein>
<evidence type="ECO:0000256" key="1">
    <source>
        <dbReference type="ARBA" id="ARBA00008416"/>
    </source>
</evidence>
<accession>A0AAF0J6Y7</accession>
<keyword evidence="8" id="KW-1185">Reference proteome</keyword>
<keyword evidence="2" id="KW-0408">Iron</keyword>
<feature type="domain" description="Pirin C-terminal" evidence="6">
    <location>
        <begin position="250"/>
        <end position="311"/>
    </location>
</feature>
<comment type="similarity">
    <text evidence="1 3">Belongs to the pirin family.</text>
</comment>
<sequence length="329" mass="36575">MKQITRSVVKKVFAQEQSEGVGARVRRSIGTRELRNLSPFLMLDHFRVDEGAGFADHPHRGQSTVTYMIDGYSQHEDFAGHRGKLGPGDLQWMIAGRGIMHAEMPMHYDDKGKKLPVPIGLQLWVDLPSHAKMSEPQYQEMSASEVPSAAPRAGEPEETEGRDWSMKVIAGRSHGVESPVRSPENGGCWYFDINVQPGGWVFQEIPHGWNAFIYVIEGGVAVGPSDEVHEQYNTLVLANPALKSQNEGDAKHLLSNIDGVRIKNPTDKPARAVLIAGEPLDHPVVQYGPFVMCSMKEVYEAIDDFRNARNGFERAATWRSEIAKPLMHG</sequence>
<dbReference type="SUPFAM" id="SSF51182">
    <property type="entry name" value="RmlC-like cupins"/>
    <property type="match status" value="1"/>
</dbReference>
<keyword evidence="2" id="KW-0479">Metal-binding</keyword>
<feature type="region of interest" description="Disordered" evidence="4">
    <location>
        <begin position="139"/>
        <end position="161"/>
    </location>
</feature>
<dbReference type="InterPro" id="IPR008778">
    <property type="entry name" value="Pirin_C_dom"/>
</dbReference>
<feature type="binding site" evidence="2">
    <location>
        <position position="57"/>
    </location>
    <ligand>
        <name>Fe cation</name>
        <dbReference type="ChEBI" id="CHEBI:24875"/>
    </ligand>
</feature>
<gene>
    <name evidence="7" type="ORF">MCUN1_002421</name>
</gene>
<evidence type="ECO:0000313" key="8">
    <source>
        <dbReference type="Proteomes" id="UP001219933"/>
    </source>
</evidence>
<reference evidence="7" key="1">
    <citation type="submission" date="2023-03" db="EMBL/GenBank/DDBJ databases">
        <title>Mating type loci evolution in Malassezia.</title>
        <authorList>
            <person name="Coelho M.A."/>
        </authorList>
    </citation>
    <scope>NUCLEOTIDE SEQUENCE</scope>
    <source>
        <strain evidence="7">CBS 11721</strain>
    </source>
</reference>
<dbReference type="Gene3D" id="2.60.120.10">
    <property type="entry name" value="Jelly Rolls"/>
    <property type="match status" value="2"/>
</dbReference>
<evidence type="ECO:0000259" key="6">
    <source>
        <dbReference type="Pfam" id="PF05726"/>
    </source>
</evidence>
<dbReference type="Pfam" id="PF05726">
    <property type="entry name" value="Pirin_C"/>
    <property type="match status" value="2"/>
</dbReference>
<dbReference type="InterPro" id="IPR014710">
    <property type="entry name" value="RmlC-like_jellyroll"/>
</dbReference>
<proteinExistence type="inferred from homology"/>
<feature type="binding site" evidence="2">
    <location>
        <position position="59"/>
    </location>
    <ligand>
        <name>Fe cation</name>
        <dbReference type="ChEBI" id="CHEBI:24875"/>
    </ligand>
</feature>
<evidence type="ECO:0000256" key="2">
    <source>
        <dbReference type="PIRSR" id="PIRSR006232-1"/>
    </source>
</evidence>
<dbReference type="CDD" id="cd02247">
    <property type="entry name" value="cupin_pirin_C"/>
    <property type="match status" value="1"/>
</dbReference>
<evidence type="ECO:0000259" key="5">
    <source>
        <dbReference type="Pfam" id="PF02678"/>
    </source>
</evidence>
<dbReference type="CDD" id="cd02909">
    <property type="entry name" value="cupin_pirin_N"/>
    <property type="match status" value="1"/>
</dbReference>
<dbReference type="InterPro" id="IPR003829">
    <property type="entry name" value="Pirin_N_dom"/>
</dbReference>
<organism evidence="7 8">
    <name type="scientific">Malassezia cuniculi</name>
    <dbReference type="NCBI Taxonomy" id="948313"/>
    <lineage>
        <taxon>Eukaryota</taxon>
        <taxon>Fungi</taxon>
        <taxon>Dikarya</taxon>
        <taxon>Basidiomycota</taxon>
        <taxon>Ustilaginomycotina</taxon>
        <taxon>Malasseziomycetes</taxon>
        <taxon>Malasseziales</taxon>
        <taxon>Malasseziaceae</taxon>
        <taxon>Malassezia</taxon>
    </lineage>
</organism>
<dbReference type="Pfam" id="PF02678">
    <property type="entry name" value="Pirin"/>
    <property type="match status" value="1"/>
</dbReference>
<dbReference type="Proteomes" id="UP001219933">
    <property type="component" value="Chromosome 3"/>
</dbReference>
<evidence type="ECO:0008006" key="9">
    <source>
        <dbReference type="Google" id="ProtNLM"/>
    </source>
</evidence>
<dbReference type="AlphaFoldDB" id="A0AAF0J6Y7"/>
<feature type="domain" description="Pirin N-terminal" evidence="5">
    <location>
        <begin position="23"/>
        <end position="125"/>
    </location>
</feature>
<feature type="domain" description="Pirin C-terminal" evidence="6">
    <location>
        <begin position="190"/>
        <end position="248"/>
    </location>
</feature>